<evidence type="ECO:0000256" key="3">
    <source>
        <dbReference type="ARBA" id="ARBA00023235"/>
    </source>
</evidence>
<dbReference type="PANTHER" id="PTHR43574">
    <property type="entry name" value="EPIMERASE-RELATED"/>
    <property type="match status" value="1"/>
</dbReference>
<evidence type="ECO:0000313" key="4">
    <source>
        <dbReference type="EMBL" id="PON80271.1"/>
    </source>
</evidence>
<dbReference type="Proteomes" id="UP000237105">
    <property type="component" value="Unassembled WGS sequence"/>
</dbReference>
<keyword evidence="5" id="KW-1185">Reference proteome</keyword>
<protein>
    <submittedName>
        <fullName evidence="4">NAD(P)-binding domain containing protein</fullName>
    </submittedName>
</protein>
<reference evidence="5" key="1">
    <citation type="submission" date="2016-06" db="EMBL/GenBank/DDBJ databases">
        <title>Parallel loss of symbiosis genes in relatives of nitrogen-fixing non-legume Parasponia.</title>
        <authorList>
            <person name="Van Velzen R."/>
            <person name="Holmer R."/>
            <person name="Bu F."/>
            <person name="Rutten L."/>
            <person name="Van Zeijl A."/>
            <person name="Liu W."/>
            <person name="Santuari L."/>
            <person name="Cao Q."/>
            <person name="Sharma T."/>
            <person name="Shen D."/>
            <person name="Roswanjaya Y."/>
            <person name="Wardhani T."/>
            <person name="Kalhor M.S."/>
            <person name="Jansen J."/>
            <person name="Van den Hoogen J."/>
            <person name="Gungor B."/>
            <person name="Hartog M."/>
            <person name="Hontelez J."/>
            <person name="Verver J."/>
            <person name="Yang W.-C."/>
            <person name="Schijlen E."/>
            <person name="Repin R."/>
            <person name="Schilthuizen M."/>
            <person name="Schranz E."/>
            <person name="Heidstra R."/>
            <person name="Miyata K."/>
            <person name="Fedorova E."/>
            <person name="Kohlen W."/>
            <person name="Bisseling T."/>
            <person name="Smit S."/>
            <person name="Geurts R."/>
        </authorList>
    </citation>
    <scope>NUCLEOTIDE SEQUENCE [LARGE SCALE GENOMIC DNA]</scope>
    <source>
        <strain evidence="5">cv. WU1-14</strain>
    </source>
</reference>
<proteinExistence type="inferred from homology"/>
<comment type="similarity">
    <text evidence="1">Belongs to the NAD(P)-dependent epimerase/dehydratase family.</text>
</comment>
<dbReference type="STRING" id="3476.A0A2P5E414"/>
<dbReference type="Gene3D" id="3.40.50.720">
    <property type="entry name" value="NAD(P)-binding Rossmann-like Domain"/>
    <property type="match status" value="1"/>
</dbReference>
<dbReference type="InterPro" id="IPR036291">
    <property type="entry name" value="NAD(P)-bd_dom_sf"/>
</dbReference>
<dbReference type="AlphaFoldDB" id="A0A2P5E414"/>
<dbReference type="OrthoDB" id="674948at2759"/>
<evidence type="ECO:0000256" key="1">
    <source>
        <dbReference type="ARBA" id="ARBA00007637"/>
    </source>
</evidence>
<gene>
    <name evidence="4" type="ORF">PanWU01x14_007210</name>
</gene>
<comment type="caution">
    <text evidence="4">The sequence shown here is derived from an EMBL/GenBank/DDBJ whole genome shotgun (WGS) entry which is preliminary data.</text>
</comment>
<evidence type="ECO:0000313" key="5">
    <source>
        <dbReference type="Proteomes" id="UP000237105"/>
    </source>
</evidence>
<evidence type="ECO:0000256" key="2">
    <source>
        <dbReference type="ARBA" id="ARBA00023027"/>
    </source>
</evidence>
<accession>A0A2P5E414</accession>
<organism evidence="4 5">
    <name type="scientific">Parasponia andersonii</name>
    <name type="common">Sponia andersonii</name>
    <dbReference type="NCBI Taxonomy" id="3476"/>
    <lineage>
        <taxon>Eukaryota</taxon>
        <taxon>Viridiplantae</taxon>
        <taxon>Streptophyta</taxon>
        <taxon>Embryophyta</taxon>
        <taxon>Tracheophyta</taxon>
        <taxon>Spermatophyta</taxon>
        <taxon>Magnoliopsida</taxon>
        <taxon>eudicotyledons</taxon>
        <taxon>Gunneridae</taxon>
        <taxon>Pentapetalae</taxon>
        <taxon>rosids</taxon>
        <taxon>fabids</taxon>
        <taxon>Rosales</taxon>
        <taxon>Cannabaceae</taxon>
        <taxon>Parasponia</taxon>
    </lineage>
</organism>
<keyword evidence="3" id="KW-0413">Isomerase</keyword>
<keyword evidence="2" id="KW-0520">NAD</keyword>
<dbReference type="EMBL" id="JXTB01000002">
    <property type="protein sequence ID" value="PON80271.1"/>
    <property type="molecule type" value="Genomic_DNA"/>
</dbReference>
<name>A0A2P5E414_PARAD</name>
<dbReference type="SUPFAM" id="SSF51735">
    <property type="entry name" value="NAD(P)-binding Rossmann-fold domains"/>
    <property type="match status" value="1"/>
</dbReference>
<sequence length="247" mass="26615">MGTIVVGFTNAVGPQALFGHFRIVPCSSWYIASKTSRTLLKTPNFSPKKPTLSSLSSSMATPLQVSASSTIGAPDEELKESSSRLVGENDLLIVGPGVLGRLVAQKWREEHPGSQIHGQTVTTDHHEELIELGINPSLKGTEVTNKFPYVIFCAPPSRSSDYPGDVWEAGLSWNGEGSLLFTSSSAPYDRSDNGPCDEDTPVVPIGRSPRTDVLLTAEKVVLEFGGCVVRLGGLYISFVQSIYLDYI</sequence>
<dbReference type="GO" id="GO:0016853">
    <property type="term" value="F:isomerase activity"/>
    <property type="evidence" value="ECO:0007669"/>
    <property type="project" value="UniProtKB-KW"/>
</dbReference>